<comment type="caution">
    <text evidence="2">The sequence shown here is derived from an EMBL/GenBank/DDBJ whole genome shotgun (WGS) entry which is preliminary data.</text>
</comment>
<proteinExistence type="predicted"/>
<dbReference type="PROSITE" id="PS51257">
    <property type="entry name" value="PROKAR_LIPOPROTEIN"/>
    <property type="match status" value="1"/>
</dbReference>
<dbReference type="EMBL" id="MCAQ01000001">
    <property type="protein sequence ID" value="RKF42568.1"/>
    <property type="molecule type" value="Genomic_DNA"/>
</dbReference>
<reference evidence="2 3" key="1">
    <citation type="submission" date="2016-07" db="EMBL/GenBank/DDBJ databases">
        <title>Genome analysis of Sphingobacterium siyangense T12B17.</title>
        <authorList>
            <person name="Xu D."/>
            <person name="Su Y."/>
            <person name="Zheng S."/>
        </authorList>
    </citation>
    <scope>NUCLEOTIDE SEQUENCE [LARGE SCALE GENOMIC DNA]</scope>
    <source>
        <strain evidence="2 3">T12B17</strain>
    </source>
</reference>
<dbReference type="Proteomes" id="UP000286402">
    <property type="component" value="Unassembled WGS sequence"/>
</dbReference>
<protein>
    <submittedName>
        <fullName evidence="2">Uncharacterized protein</fullName>
    </submittedName>
</protein>
<evidence type="ECO:0000313" key="2">
    <source>
        <dbReference type="EMBL" id="RKF42568.1"/>
    </source>
</evidence>
<keyword evidence="3" id="KW-1185">Reference proteome</keyword>
<evidence type="ECO:0000313" key="3">
    <source>
        <dbReference type="Proteomes" id="UP000286402"/>
    </source>
</evidence>
<gene>
    <name evidence="2" type="ORF">BCY89_03605</name>
</gene>
<accession>A0A420GBK9</accession>
<dbReference type="RefSeq" id="WP_120332859.1">
    <property type="nucleotide sequence ID" value="NZ_MCAQ01000001.1"/>
</dbReference>
<sequence>MKRKTSIIYVLKVFFLLTLAISCQKEILLPEKFSSENQLITKAKSFVEQQKQNPSTKIDFTKLDFDWKRISVTQNKRGNDVLFVPIANRMKIGKEYWELAYLIDRRNREISSFKQFLGSLNDPTLKLNVLTLDGSTIESGVYDNDAGTLKTNTTLIQIKKRAGTKSNIAERVLVTTQRLSCPTNLYFNPSLNICDQRQNILDDWASQYFMMYIYDDGSYELGPDSRELEEVEVNPPTGPSNPGGGQTPPGNGGGGVPVGPGGGNSGGNPGSNPPPIIPLSIRKTPCEAVNLANKINRIARVKRIADSIQNRTDEHGAYIRFSNQDSTNSITFGNIYSNGTHSKIKIDPQFSANNGYDIGFIHNHPEKSGPSPTDVIVALHNLTQMDNNATISKQQMANYIDNFASIVVSGGYIYTITIKNARYISYAKDGFNKEKMNTLYNKYYKEYARSRNLDDTDIDQYQAPGEYALLRLFGEDINLSKQKIGVDNSNMILTRAGNSIAKSNPCN</sequence>
<evidence type="ECO:0000256" key="1">
    <source>
        <dbReference type="SAM" id="MobiDB-lite"/>
    </source>
</evidence>
<name>A0A420GBK9_9SPHI</name>
<dbReference type="AlphaFoldDB" id="A0A420GBK9"/>
<organism evidence="2 3">
    <name type="scientific">Sphingobacterium siyangense</name>
    <dbReference type="NCBI Taxonomy" id="459529"/>
    <lineage>
        <taxon>Bacteria</taxon>
        <taxon>Pseudomonadati</taxon>
        <taxon>Bacteroidota</taxon>
        <taxon>Sphingobacteriia</taxon>
        <taxon>Sphingobacteriales</taxon>
        <taxon>Sphingobacteriaceae</taxon>
        <taxon>Sphingobacterium</taxon>
    </lineage>
</organism>
<feature type="region of interest" description="Disordered" evidence="1">
    <location>
        <begin position="228"/>
        <end position="279"/>
    </location>
</feature>
<feature type="compositionally biased region" description="Gly residues" evidence="1">
    <location>
        <begin position="241"/>
        <end position="269"/>
    </location>
</feature>